<accession>A0ABD0JKH0</accession>
<sequence>MSYPESPLSSTLERTLLEEQIAYFEEKNAKRMQATTDKLRNTFPRPGISPSCYKLSYVIREQLNQPSPNARTAPAQAAGYFSQCRSHGQTQVDQVGITALPPAVD</sequence>
<keyword evidence="2" id="KW-1185">Reference proteome</keyword>
<dbReference type="Proteomes" id="UP001519460">
    <property type="component" value="Unassembled WGS sequence"/>
</dbReference>
<evidence type="ECO:0000313" key="2">
    <source>
        <dbReference type="Proteomes" id="UP001519460"/>
    </source>
</evidence>
<proteinExistence type="predicted"/>
<gene>
    <name evidence="1" type="ORF">BaRGS_00033326</name>
</gene>
<evidence type="ECO:0000313" key="1">
    <source>
        <dbReference type="EMBL" id="KAK7475445.1"/>
    </source>
</evidence>
<dbReference type="AlphaFoldDB" id="A0ABD0JKH0"/>
<organism evidence="1 2">
    <name type="scientific">Batillaria attramentaria</name>
    <dbReference type="NCBI Taxonomy" id="370345"/>
    <lineage>
        <taxon>Eukaryota</taxon>
        <taxon>Metazoa</taxon>
        <taxon>Spiralia</taxon>
        <taxon>Lophotrochozoa</taxon>
        <taxon>Mollusca</taxon>
        <taxon>Gastropoda</taxon>
        <taxon>Caenogastropoda</taxon>
        <taxon>Sorbeoconcha</taxon>
        <taxon>Cerithioidea</taxon>
        <taxon>Batillariidae</taxon>
        <taxon>Batillaria</taxon>
    </lineage>
</organism>
<dbReference type="EMBL" id="JACVVK020000406">
    <property type="protein sequence ID" value="KAK7475445.1"/>
    <property type="molecule type" value="Genomic_DNA"/>
</dbReference>
<reference evidence="1 2" key="1">
    <citation type="journal article" date="2023" name="Sci. Data">
        <title>Genome assembly of the Korean intertidal mud-creeper Batillaria attramentaria.</title>
        <authorList>
            <person name="Patra A.K."/>
            <person name="Ho P.T."/>
            <person name="Jun S."/>
            <person name="Lee S.J."/>
            <person name="Kim Y."/>
            <person name="Won Y.J."/>
        </authorList>
    </citation>
    <scope>NUCLEOTIDE SEQUENCE [LARGE SCALE GENOMIC DNA]</scope>
    <source>
        <strain evidence="1">Wonlab-2016</strain>
    </source>
</reference>
<comment type="caution">
    <text evidence="1">The sequence shown here is derived from an EMBL/GenBank/DDBJ whole genome shotgun (WGS) entry which is preliminary data.</text>
</comment>
<name>A0ABD0JKH0_9CAEN</name>
<protein>
    <submittedName>
        <fullName evidence="1">Uncharacterized protein</fullName>
    </submittedName>
</protein>